<gene>
    <name evidence="2" type="ORF">MTR67_018857</name>
</gene>
<accession>A0AAF0QMJ7</accession>
<dbReference type="EMBL" id="CP133615">
    <property type="protein sequence ID" value="WMV25472.1"/>
    <property type="molecule type" value="Genomic_DNA"/>
</dbReference>
<dbReference type="InterPro" id="IPR056924">
    <property type="entry name" value="SH3_Tf2-1"/>
</dbReference>
<evidence type="ECO:0000313" key="3">
    <source>
        <dbReference type="Proteomes" id="UP001234989"/>
    </source>
</evidence>
<reference evidence="2" key="1">
    <citation type="submission" date="2023-08" db="EMBL/GenBank/DDBJ databases">
        <title>A de novo genome assembly of Solanum verrucosum Schlechtendal, a Mexican diploid species geographically isolated from the other diploid A-genome species in potato relatives.</title>
        <authorList>
            <person name="Hosaka K."/>
        </authorList>
    </citation>
    <scope>NUCLEOTIDE SEQUENCE</scope>
    <source>
        <tissue evidence="2">Young leaves</tissue>
    </source>
</reference>
<feature type="domain" description="Tf2-1-like SH3-like" evidence="1">
    <location>
        <begin position="21"/>
        <end position="71"/>
    </location>
</feature>
<evidence type="ECO:0000313" key="2">
    <source>
        <dbReference type="EMBL" id="WMV25472.1"/>
    </source>
</evidence>
<keyword evidence="3" id="KW-1185">Reference proteome</keyword>
<dbReference type="PANTHER" id="PTHR46148">
    <property type="entry name" value="CHROMO DOMAIN-CONTAINING PROTEIN"/>
    <property type="match status" value="1"/>
</dbReference>
<sequence>MTQSRQTSYADVRRRDLDVHDWVYLRISPMKGVMRFRKKGKLSPCYVGPYEILRRVGKIAYELELPNELASVRSSDMLTELRHVNEANAKRGVTPSLA</sequence>
<dbReference type="Pfam" id="PF24626">
    <property type="entry name" value="SH3_Tf2-1"/>
    <property type="match status" value="1"/>
</dbReference>
<evidence type="ECO:0000259" key="1">
    <source>
        <dbReference type="Pfam" id="PF24626"/>
    </source>
</evidence>
<dbReference type="PANTHER" id="PTHR46148:SF60">
    <property type="entry name" value="CHROMO DOMAIN-CONTAINING PROTEIN"/>
    <property type="match status" value="1"/>
</dbReference>
<protein>
    <recommendedName>
        <fullName evidence="1">Tf2-1-like SH3-like domain-containing protein</fullName>
    </recommendedName>
</protein>
<dbReference type="AlphaFoldDB" id="A0AAF0QMJ7"/>
<proteinExistence type="predicted"/>
<organism evidence="2 3">
    <name type="scientific">Solanum verrucosum</name>
    <dbReference type="NCBI Taxonomy" id="315347"/>
    <lineage>
        <taxon>Eukaryota</taxon>
        <taxon>Viridiplantae</taxon>
        <taxon>Streptophyta</taxon>
        <taxon>Embryophyta</taxon>
        <taxon>Tracheophyta</taxon>
        <taxon>Spermatophyta</taxon>
        <taxon>Magnoliopsida</taxon>
        <taxon>eudicotyledons</taxon>
        <taxon>Gunneridae</taxon>
        <taxon>Pentapetalae</taxon>
        <taxon>asterids</taxon>
        <taxon>lamiids</taxon>
        <taxon>Solanales</taxon>
        <taxon>Solanaceae</taxon>
        <taxon>Solanoideae</taxon>
        <taxon>Solaneae</taxon>
        <taxon>Solanum</taxon>
    </lineage>
</organism>
<dbReference type="Proteomes" id="UP001234989">
    <property type="component" value="Chromosome 4"/>
</dbReference>
<name>A0AAF0QMJ7_SOLVR</name>